<reference evidence="2 3" key="1">
    <citation type="submission" date="2020-02" db="EMBL/GenBank/DDBJ databases">
        <authorList>
            <person name="Kim M.K."/>
        </authorList>
    </citation>
    <scope>NUCLEOTIDE SEQUENCE [LARGE SCALE GENOMIC DNA]</scope>
    <source>
        <strain evidence="2 3">BT327</strain>
    </source>
</reference>
<evidence type="ECO:0000256" key="1">
    <source>
        <dbReference type="PROSITE-ProRule" id="PRU00339"/>
    </source>
</evidence>
<accession>A0A6B3LZF4</accession>
<dbReference type="PROSITE" id="PS50005">
    <property type="entry name" value="TPR"/>
    <property type="match status" value="1"/>
</dbReference>
<sequence length="472" mass="52381">MNKSAFLELIQKASGITDQQTAELEKVANAFPYCQTAHLLLAKSAYDKGSMLSTQRLRRAASYATDRQLLKRIIYTSATLAPVFDEAAVAEQQTIVTSQTDQTIVTPEPEAKTETIEEPTSATIAVSSEADVETVETLTESEPIVEVTQDTTDAEFETITEQEAIVEPIQGTADEQDATIVSEINEEVAIEALSDEVSSSFEPADSVWPQPQPTSDSELADLLTISSLSSSFTDLLAQKPDTEPAVTEQVVSTEANLHETEEALTTVNSELPETIVLEQEELETIVTETPSAAFVEEETSTIVTSTNPEEAVVNYNFSEIDRMYAEDALGYWMGSSRLGEVLQLKNEYTRPKPIAFHPEMILEYNKTHELEKAVQPATNYLSEQLNIIDQFLKLNPRLKTMANLKLNPEPQEDLSLKSSKIKKGMASENLANIFIKQGKVKKAIKIYEQLILKNPEKKSYFAEQIEKLQNIN</sequence>
<organism evidence="2 3">
    <name type="scientific">Pontibacter burrus</name>
    <dbReference type="NCBI Taxonomy" id="2704466"/>
    <lineage>
        <taxon>Bacteria</taxon>
        <taxon>Pseudomonadati</taxon>
        <taxon>Bacteroidota</taxon>
        <taxon>Cytophagia</taxon>
        <taxon>Cytophagales</taxon>
        <taxon>Hymenobacteraceae</taxon>
        <taxon>Pontibacter</taxon>
    </lineage>
</organism>
<dbReference type="EMBL" id="JAAGWD010000006">
    <property type="protein sequence ID" value="NEM98864.1"/>
    <property type="molecule type" value="Genomic_DNA"/>
</dbReference>
<evidence type="ECO:0000313" key="3">
    <source>
        <dbReference type="Proteomes" id="UP000474777"/>
    </source>
</evidence>
<protein>
    <submittedName>
        <fullName evidence="2">Uncharacterized protein</fullName>
    </submittedName>
</protein>
<keyword evidence="1" id="KW-0802">TPR repeat</keyword>
<comment type="caution">
    <text evidence="2">The sequence shown here is derived from an EMBL/GenBank/DDBJ whole genome shotgun (WGS) entry which is preliminary data.</text>
</comment>
<keyword evidence="3" id="KW-1185">Reference proteome</keyword>
<name>A0A6B3LZF4_9BACT</name>
<dbReference type="RefSeq" id="WP_163915752.1">
    <property type="nucleotide sequence ID" value="NZ_JAAGWD010000006.1"/>
</dbReference>
<dbReference type="Proteomes" id="UP000474777">
    <property type="component" value="Unassembled WGS sequence"/>
</dbReference>
<dbReference type="AlphaFoldDB" id="A0A6B3LZF4"/>
<feature type="repeat" description="TPR" evidence="1">
    <location>
        <begin position="424"/>
        <end position="457"/>
    </location>
</feature>
<gene>
    <name evidence="2" type="ORF">GXP69_14260</name>
</gene>
<dbReference type="InterPro" id="IPR019734">
    <property type="entry name" value="TPR_rpt"/>
</dbReference>
<proteinExistence type="predicted"/>
<evidence type="ECO:0000313" key="2">
    <source>
        <dbReference type="EMBL" id="NEM98864.1"/>
    </source>
</evidence>